<dbReference type="PROSITE" id="PS51257">
    <property type="entry name" value="PROKAR_LIPOPROTEIN"/>
    <property type="match status" value="1"/>
</dbReference>
<keyword evidence="8" id="KW-1185">Reference proteome</keyword>
<dbReference type="Proteomes" id="UP000637074">
    <property type="component" value="Unassembled WGS sequence"/>
</dbReference>
<evidence type="ECO:0000313" key="8">
    <source>
        <dbReference type="Proteomes" id="UP000637074"/>
    </source>
</evidence>
<accession>A0ABQ3MYN1</accession>
<evidence type="ECO:0000313" key="7">
    <source>
        <dbReference type="EMBL" id="GHH97784.1"/>
    </source>
</evidence>
<dbReference type="PANTHER" id="PTHR43649">
    <property type="entry name" value="ARABINOSE-BINDING PROTEIN-RELATED"/>
    <property type="match status" value="1"/>
</dbReference>
<dbReference type="EMBL" id="BNDS01000004">
    <property type="protein sequence ID" value="GHH97784.1"/>
    <property type="molecule type" value="Genomic_DNA"/>
</dbReference>
<evidence type="ECO:0000256" key="1">
    <source>
        <dbReference type="ARBA" id="ARBA00022475"/>
    </source>
</evidence>
<dbReference type="InterPro" id="IPR006059">
    <property type="entry name" value="SBP"/>
</dbReference>
<evidence type="ECO:0000256" key="4">
    <source>
        <dbReference type="ARBA" id="ARBA00023139"/>
    </source>
</evidence>
<gene>
    <name evidence="7" type="ORF">AM1BK_13270</name>
</gene>
<protein>
    <submittedName>
        <fullName evidence="7">ABC transporter</fullName>
    </submittedName>
</protein>
<evidence type="ECO:0000256" key="6">
    <source>
        <dbReference type="SAM" id="SignalP"/>
    </source>
</evidence>
<dbReference type="SUPFAM" id="SSF53850">
    <property type="entry name" value="Periplasmic binding protein-like II"/>
    <property type="match status" value="1"/>
</dbReference>
<dbReference type="InterPro" id="IPR050490">
    <property type="entry name" value="Bact_solute-bd_prot1"/>
</dbReference>
<keyword evidence="4" id="KW-0564">Palmitate</keyword>
<keyword evidence="1" id="KW-1003">Cell membrane</keyword>
<name>A0ABQ3MYN1_9BACI</name>
<dbReference type="Pfam" id="PF01547">
    <property type="entry name" value="SBP_bac_1"/>
    <property type="match status" value="1"/>
</dbReference>
<sequence length="565" mass="63569">MKRVSFKFLTMLLIGILMLTACTNDKKSSSESREKPKDAPDTWIADRTIKGLVFMSDGDVSAEMNPEIAAELKKRTGITLELQGIAVEDSTEALTAGLASGDLPDFIAYYLDHSGRPEMQILLKAAREGMFHDLTPELKNSKIYSKYFEDGYLPADTKNNVMFRPEFKGATYFVHMAIPRKPGTVSRKYVGGPYILKDIVDKLGINPAEIDTHEELRDLAEKIKAANLKDVNGKPITPIGPTVWGGADRDWIFNDLVWTGSKGEKFLKDKDGKIKHESQTDYGLERVNFVRGLLKDGLLHPEFFTMPENKAKEGVVNKSFGIVADMHNYVVENTDMKYIPLGPIDTVQGDYQMVLPYKSGYAGWSIPKTTEHPEDIVKLADYLASRDGKLLAQYGLEGRDYTLDEKGNPLVKKEVLELKEKDPEKAAKLGFRGVRSFWAEHLGYTDIDNMEDFGEFEYGANVAGEDTAAADKIIKMWNYDEKLKNAKIVDGSSPKSFIFEFENGDNLNIALDTYNENLLRAYYAKSEAEAKKILKDSKKLLEKSGLNDYIKLVEEKEKEGTTIRY</sequence>
<keyword evidence="3" id="KW-0472">Membrane</keyword>
<dbReference type="RefSeq" id="WP_191270984.1">
    <property type="nucleotide sequence ID" value="NZ_BNDS01000004.1"/>
</dbReference>
<evidence type="ECO:0000256" key="3">
    <source>
        <dbReference type="ARBA" id="ARBA00023136"/>
    </source>
</evidence>
<comment type="caution">
    <text evidence="7">The sequence shown here is derived from an EMBL/GenBank/DDBJ whole genome shotgun (WGS) entry which is preliminary data.</text>
</comment>
<evidence type="ECO:0000256" key="2">
    <source>
        <dbReference type="ARBA" id="ARBA00022729"/>
    </source>
</evidence>
<feature type="chain" id="PRO_5047439721" evidence="6">
    <location>
        <begin position="24"/>
        <end position="565"/>
    </location>
</feature>
<keyword evidence="2 6" id="KW-0732">Signal</keyword>
<dbReference type="Gene3D" id="3.40.190.10">
    <property type="entry name" value="Periplasmic binding protein-like II"/>
    <property type="match status" value="2"/>
</dbReference>
<keyword evidence="5" id="KW-0449">Lipoprotein</keyword>
<dbReference type="PANTHER" id="PTHR43649:SF33">
    <property type="entry name" value="POLYGALACTURONAN_RHAMNOGALACTURONAN-BINDING PROTEIN YTCQ"/>
    <property type="match status" value="1"/>
</dbReference>
<evidence type="ECO:0000256" key="5">
    <source>
        <dbReference type="ARBA" id="ARBA00023288"/>
    </source>
</evidence>
<proteinExistence type="predicted"/>
<reference evidence="7 8" key="1">
    <citation type="journal article" date="2022" name="Int. J. Syst. Evol. Microbiol.">
        <title>Neobacillus kokaensis sp. nov., isolated from soil.</title>
        <authorList>
            <person name="Yuki K."/>
            <person name="Matsubara H."/>
            <person name="Yamaguchi S."/>
        </authorList>
    </citation>
    <scope>NUCLEOTIDE SEQUENCE [LARGE SCALE GENOMIC DNA]</scope>
    <source>
        <strain evidence="7 8">LOB 377</strain>
    </source>
</reference>
<feature type="signal peptide" evidence="6">
    <location>
        <begin position="1"/>
        <end position="23"/>
    </location>
</feature>
<organism evidence="7 8">
    <name type="scientific">Neobacillus kokaensis</name>
    <dbReference type="NCBI Taxonomy" id="2759023"/>
    <lineage>
        <taxon>Bacteria</taxon>
        <taxon>Bacillati</taxon>
        <taxon>Bacillota</taxon>
        <taxon>Bacilli</taxon>
        <taxon>Bacillales</taxon>
        <taxon>Bacillaceae</taxon>
        <taxon>Neobacillus</taxon>
    </lineage>
</organism>